<evidence type="ECO:0000313" key="1">
    <source>
        <dbReference type="EMBL" id="MDH5834153.1"/>
    </source>
</evidence>
<organism evidence="1 2">
    <name type="scientific">Luteimonas kalidii</name>
    <dbReference type="NCBI Taxonomy" id="3042025"/>
    <lineage>
        <taxon>Bacteria</taxon>
        <taxon>Pseudomonadati</taxon>
        <taxon>Pseudomonadota</taxon>
        <taxon>Gammaproteobacteria</taxon>
        <taxon>Lysobacterales</taxon>
        <taxon>Lysobacteraceae</taxon>
        <taxon>Luteimonas</taxon>
    </lineage>
</organism>
<dbReference type="InterPro" id="IPR038765">
    <property type="entry name" value="Papain-like_cys_pep_sf"/>
</dbReference>
<gene>
    <name evidence="1" type="ORF">QFW81_09480</name>
</gene>
<dbReference type="EMBL" id="JARXRO010000015">
    <property type="protein sequence ID" value="MDH5834153.1"/>
    <property type="molecule type" value="Genomic_DNA"/>
</dbReference>
<protein>
    <submittedName>
        <fullName evidence="1">Uncharacterized protein</fullName>
    </submittedName>
</protein>
<accession>A0ABT6JTZ4</accession>
<evidence type="ECO:0000313" key="2">
    <source>
        <dbReference type="Proteomes" id="UP001156873"/>
    </source>
</evidence>
<dbReference type="SUPFAM" id="SSF54001">
    <property type="entry name" value="Cysteine proteinases"/>
    <property type="match status" value="1"/>
</dbReference>
<reference evidence="1 2" key="1">
    <citation type="submission" date="2023-04" db="EMBL/GenBank/DDBJ databases">
        <title>Luteimonas sp. M1R5S59.</title>
        <authorList>
            <person name="Sun J.-Q."/>
        </authorList>
    </citation>
    <scope>NUCLEOTIDE SEQUENCE [LARGE SCALE GENOMIC DNA]</scope>
    <source>
        <strain evidence="1 2">M1R5S59</strain>
    </source>
</reference>
<sequence>MDMKTSTPAAAAFPATELQTGDILLMLGEGPLSELIAWASDGAYSHAAIVADGGDLIEAAASGVRRYPLAQRLGDQANYHFIDALRVHDRAGAPLTAVDLGQVLAQAQTMLGVPYPVDQLALLGVVMAVRGKWPVHPWGRLLVRVALDHALPDDDGRMVCSEVVYRAYAECAAVPAGRLAPEIVIGPRGTAPFPEIDWKALFDEVWPLLRPGGRETLHGPRMQVNAMKSVDLAGAGAAGAEQSVEPVSDDMLEQARQAVLARAASAVVAPRGVGDALPAADALPDATPNPRLVSPEDLAISPSVTRLGRLMQRAMTAT</sequence>
<keyword evidence="2" id="KW-1185">Reference proteome</keyword>
<dbReference type="RefSeq" id="WP_280578503.1">
    <property type="nucleotide sequence ID" value="NZ_JARXRO010000015.1"/>
</dbReference>
<comment type="caution">
    <text evidence="1">The sequence shown here is derived from an EMBL/GenBank/DDBJ whole genome shotgun (WGS) entry which is preliminary data.</text>
</comment>
<name>A0ABT6JTZ4_9GAMM</name>
<dbReference type="Gene3D" id="3.90.1720.10">
    <property type="entry name" value="endopeptidase domain like (from Nostoc punctiforme)"/>
    <property type="match status" value="1"/>
</dbReference>
<dbReference type="Proteomes" id="UP001156873">
    <property type="component" value="Unassembled WGS sequence"/>
</dbReference>
<proteinExistence type="predicted"/>